<dbReference type="AlphaFoldDB" id="A0A380MIJ3"/>
<organism evidence="2 3">
    <name type="scientific">Suttonella indologenes</name>
    <dbReference type="NCBI Taxonomy" id="13276"/>
    <lineage>
        <taxon>Bacteria</taxon>
        <taxon>Pseudomonadati</taxon>
        <taxon>Pseudomonadota</taxon>
        <taxon>Gammaproteobacteria</taxon>
        <taxon>Cardiobacteriales</taxon>
        <taxon>Cardiobacteriaceae</taxon>
        <taxon>Suttonella</taxon>
    </lineage>
</organism>
<dbReference type="SUPFAM" id="SSF110849">
    <property type="entry name" value="ParB/Sulfiredoxin"/>
    <property type="match status" value="1"/>
</dbReference>
<dbReference type="RefSeq" id="WP_115217358.1">
    <property type="nucleotide sequence ID" value="NZ_UHIA01000002.1"/>
</dbReference>
<keyword evidence="3" id="KW-1185">Reference proteome</keyword>
<name>A0A380MIJ3_9GAMM</name>
<evidence type="ECO:0000313" key="2">
    <source>
        <dbReference type="EMBL" id="SUO90220.1"/>
    </source>
</evidence>
<sequence length="606" mass="70230">MSIMDNFRKNNAWGGEQTSDEARDMPRMITVDIHEIDTSHVNPRKTVGENYESTKASIKNIGLQTVLTITRIPGNDRYSLYNGGNTRLSILKELYEEYRSEGEDDKAEALRYQDCRYVPWTDDLDSLVKQMAENEERSPMTFIDKARAIFQIREIYLAQHQVEEVSNRELVKYIHNLGWTSINQPSMTEFAFAFNELESVLPLSLDAGMGKAKVQQLRKQLSLVESYIAHLNEKEGCSYPQSRARELYFATLAERDSDINPLDVPDFFEDYEYALAEELRVHDPDMTSMRINFALSQIDEYGAIPEPVPTEELYRQLRETSTVPETVFPNPRKPRTPKPKGDGEMELSDTDEPSGIDKDEFIQFETQESAAAEQIAKSQLSPSKTVGKNFNDLVEEARKAKYVNDYWMQRHPPYELPDNRLPPERYYAELIKHSTAVLNELYPPLITDPALRELLIYGEGYPEVPVTRTAPYLFVNLTTDETYQRLRKALLEDEAAVQYALLYAVYLQRFYFSYIYPYSAMEPPMPLLEQQMIRIWDEFGSLWDKYSMLCLSGRLFVYTAIPDEQAARLIYADQRIQYHLGICYASEYYLYKHPSQDGRAGGHERT</sequence>
<dbReference type="Proteomes" id="UP000254575">
    <property type="component" value="Unassembled WGS sequence"/>
</dbReference>
<feature type="region of interest" description="Disordered" evidence="1">
    <location>
        <begin position="1"/>
        <end position="21"/>
    </location>
</feature>
<proteinExistence type="predicted"/>
<accession>A0A380MIJ3</accession>
<dbReference type="InterPro" id="IPR036086">
    <property type="entry name" value="ParB/Sulfiredoxin_sf"/>
</dbReference>
<reference evidence="2 3" key="1">
    <citation type="submission" date="2018-06" db="EMBL/GenBank/DDBJ databases">
        <authorList>
            <consortium name="Pathogen Informatics"/>
            <person name="Doyle S."/>
        </authorList>
    </citation>
    <scope>NUCLEOTIDE SEQUENCE [LARGE SCALE GENOMIC DNA]</scope>
    <source>
        <strain evidence="2 3">NCTC10717</strain>
    </source>
</reference>
<dbReference type="OrthoDB" id="7656008at2"/>
<evidence type="ECO:0000313" key="3">
    <source>
        <dbReference type="Proteomes" id="UP000254575"/>
    </source>
</evidence>
<feature type="compositionally biased region" description="Acidic residues" evidence="1">
    <location>
        <begin position="344"/>
        <end position="354"/>
    </location>
</feature>
<gene>
    <name evidence="2" type="ORF">NCTC10717_00015</name>
</gene>
<protein>
    <submittedName>
        <fullName evidence="2">Integrating conjugative element, PFGI_1 class, ParB family protein</fullName>
    </submittedName>
</protein>
<feature type="region of interest" description="Disordered" evidence="1">
    <location>
        <begin position="325"/>
        <end position="356"/>
    </location>
</feature>
<evidence type="ECO:0000256" key="1">
    <source>
        <dbReference type="SAM" id="MobiDB-lite"/>
    </source>
</evidence>
<dbReference type="EMBL" id="UHIA01000002">
    <property type="protein sequence ID" value="SUO90220.1"/>
    <property type="molecule type" value="Genomic_DNA"/>
</dbReference>